<dbReference type="InterPro" id="IPR011990">
    <property type="entry name" value="TPR-like_helical_dom_sf"/>
</dbReference>
<proteinExistence type="inferred from homology"/>
<dbReference type="InterPro" id="IPR027417">
    <property type="entry name" value="P-loop_NTPase"/>
</dbReference>
<keyword evidence="12" id="KW-1185">Reference proteome</keyword>
<keyword evidence="7" id="KW-0175">Coiled coil</keyword>
<name>A0ABW4PQG7_9ACTN</name>
<feature type="compositionally biased region" description="Low complexity" evidence="10">
    <location>
        <begin position="15"/>
        <end position="28"/>
    </location>
</feature>
<keyword evidence="9" id="KW-0206">Cytoskeleton</keyword>
<dbReference type="SMART" id="SM00028">
    <property type="entry name" value="TPR"/>
    <property type="match status" value="5"/>
</dbReference>
<keyword evidence="5" id="KW-0677">Repeat</keyword>
<keyword evidence="4" id="KW-0493">Microtubule</keyword>
<comment type="caution">
    <text evidence="11">The sequence shown here is derived from an EMBL/GenBank/DDBJ whole genome shotgun (WGS) entry which is preliminary data.</text>
</comment>
<dbReference type="PANTHER" id="PTHR45783:SF3">
    <property type="entry name" value="KINESIN LIGHT CHAIN"/>
    <property type="match status" value="1"/>
</dbReference>
<dbReference type="InterPro" id="IPR019734">
    <property type="entry name" value="TPR_rpt"/>
</dbReference>
<dbReference type="PANTHER" id="PTHR45783">
    <property type="entry name" value="KINESIN LIGHT CHAIN"/>
    <property type="match status" value="1"/>
</dbReference>
<dbReference type="Gene3D" id="1.25.40.10">
    <property type="entry name" value="Tetratricopeptide repeat domain"/>
    <property type="match status" value="2"/>
</dbReference>
<feature type="compositionally biased region" description="Pro residues" evidence="10">
    <location>
        <begin position="1"/>
        <end position="10"/>
    </location>
</feature>
<dbReference type="Proteomes" id="UP001597365">
    <property type="component" value="Unassembled WGS sequence"/>
</dbReference>
<protein>
    <submittedName>
        <fullName evidence="11">Tetratricopeptide repeat protein</fullName>
    </submittedName>
</protein>
<comment type="similarity">
    <text evidence="2">Belongs to the kinesin light chain family.</text>
</comment>
<dbReference type="EMBL" id="JBHUFU010000015">
    <property type="protein sequence ID" value="MFD1832464.1"/>
    <property type="molecule type" value="Genomic_DNA"/>
</dbReference>
<organism evidence="11 12">
    <name type="scientific">Streptomyces desertarenae</name>
    <dbReference type="NCBI Taxonomy" id="2666184"/>
    <lineage>
        <taxon>Bacteria</taxon>
        <taxon>Bacillati</taxon>
        <taxon>Actinomycetota</taxon>
        <taxon>Actinomycetes</taxon>
        <taxon>Kitasatosporales</taxon>
        <taxon>Streptomycetaceae</taxon>
        <taxon>Streptomyces</taxon>
    </lineage>
</organism>
<keyword evidence="8" id="KW-0505">Motor protein</keyword>
<evidence type="ECO:0000256" key="3">
    <source>
        <dbReference type="ARBA" id="ARBA00022490"/>
    </source>
</evidence>
<dbReference type="Gene3D" id="3.40.50.300">
    <property type="entry name" value="P-loop containing nucleotide triphosphate hydrolases"/>
    <property type="match status" value="1"/>
</dbReference>
<feature type="region of interest" description="Disordered" evidence="10">
    <location>
        <begin position="1"/>
        <end position="31"/>
    </location>
</feature>
<evidence type="ECO:0000256" key="10">
    <source>
        <dbReference type="SAM" id="MobiDB-lite"/>
    </source>
</evidence>
<comment type="subcellular location">
    <subcellularLocation>
        <location evidence="1">Cytoplasm</location>
        <location evidence="1">Cytoskeleton</location>
    </subcellularLocation>
</comment>
<evidence type="ECO:0000256" key="6">
    <source>
        <dbReference type="ARBA" id="ARBA00022803"/>
    </source>
</evidence>
<dbReference type="SUPFAM" id="SSF48452">
    <property type="entry name" value="TPR-like"/>
    <property type="match status" value="2"/>
</dbReference>
<evidence type="ECO:0000256" key="7">
    <source>
        <dbReference type="ARBA" id="ARBA00023054"/>
    </source>
</evidence>
<reference evidence="12" key="1">
    <citation type="journal article" date="2019" name="Int. J. Syst. Evol. Microbiol.">
        <title>The Global Catalogue of Microorganisms (GCM) 10K type strain sequencing project: providing services to taxonomists for standard genome sequencing and annotation.</title>
        <authorList>
            <consortium name="The Broad Institute Genomics Platform"/>
            <consortium name="The Broad Institute Genome Sequencing Center for Infectious Disease"/>
            <person name="Wu L."/>
            <person name="Ma J."/>
        </authorList>
    </citation>
    <scope>NUCLEOTIDE SEQUENCE [LARGE SCALE GENOMIC DNA]</scope>
    <source>
        <strain evidence="12">CGMCC 4.7455</strain>
    </source>
</reference>
<evidence type="ECO:0000256" key="8">
    <source>
        <dbReference type="ARBA" id="ARBA00023175"/>
    </source>
</evidence>
<dbReference type="PRINTS" id="PR00381">
    <property type="entry name" value="KINESINLIGHT"/>
</dbReference>
<keyword evidence="6" id="KW-0802">TPR repeat</keyword>
<evidence type="ECO:0000256" key="5">
    <source>
        <dbReference type="ARBA" id="ARBA00022737"/>
    </source>
</evidence>
<keyword evidence="3" id="KW-0963">Cytoplasm</keyword>
<accession>A0ABW4PQG7</accession>
<dbReference type="InterPro" id="IPR002151">
    <property type="entry name" value="Kinesin_light"/>
</dbReference>
<evidence type="ECO:0000256" key="1">
    <source>
        <dbReference type="ARBA" id="ARBA00004245"/>
    </source>
</evidence>
<dbReference type="Pfam" id="PF13424">
    <property type="entry name" value="TPR_12"/>
    <property type="match status" value="2"/>
</dbReference>
<dbReference type="RefSeq" id="WP_380903393.1">
    <property type="nucleotide sequence ID" value="NZ_JBHUFU010000015.1"/>
</dbReference>
<evidence type="ECO:0000313" key="12">
    <source>
        <dbReference type="Proteomes" id="UP001597365"/>
    </source>
</evidence>
<sequence length="726" mass="76496">MTGPQTPPAPGERSVAVGGNTTGPVVTGDRNRVEQRTVVLPEGGLRAAVEDGSVARVNNLPAPDSAVFRGREEVLAELERLPSAGAGIVAQSVLGMGGVGKSTLVLHHAHRHRNNGGGPVWWLDAEQEEQVTAGLAGLAAALDPVHAALPLAEAAQWAVTWLQGRTGWLLVFDNVEDPAPLRPLLGRLTTGQVLITTRRDLPWQDLGTTVYLNTLTPPAALAVLQDLTGRHSEDDAAVLAELAGELGHLPLALQQAGAYLAQTRAHPAAYLERLRTDPATTLAVAAPGDPHQRTIARLWTLTLDALQEADAGAVELLRILAYCAPDPLPRDVLAPALPDAHAVDQALGLLAAYSMVTLTRTTVTVHRLVQTVLRTTTPPPAPPPRPSWLRRLLRCPRADTAPHPSAAALSLLYLALPPGSPEEVSGWPRWQPLLPHLQAVAAHHDDTRPHPQAALLLGETGFHLRARGQAASALPLEERALAITETTLGPGHPVTALRLGNLAATLGELGRHTDALPLAERALTTAETTLGPDHPTTARCLSNLAHTLGELGRHTDALPLAERALTTAETTLGPDHPATALRLGNLAVMLTQLGRHTDALPLEERALAITETTLGPDHPATATRLGNLAVTLGELGRHTDALPLAERALTTAETTLGSDHPTTARCLSNLAHTLGDLGRHTDALPLAERALTTAETTLGPDHPDTALYRGSLSHLRQMSAGGDDSP</sequence>
<evidence type="ECO:0000313" key="11">
    <source>
        <dbReference type="EMBL" id="MFD1832464.1"/>
    </source>
</evidence>
<dbReference type="Pfam" id="PF13374">
    <property type="entry name" value="TPR_10"/>
    <property type="match status" value="2"/>
</dbReference>
<evidence type="ECO:0000256" key="4">
    <source>
        <dbReference type="ARBA" id="ARBA00022701"/>
    </source>
</evidence>
<evidence type="ECO:0000256" key="2">
    <source>
        <dbReference type="ARBA" id="ARBA00009622"/>
    </source>
</evidence>
<evidence type="ECO:0000256" key="9">
    <source>
        <dbReference type="ARBA" id="ARBA00023212"/>
    </source>
</evidence>
<gene>
    <name evidence="11" type="ORF">ACFSJS_22860</name>
</gene>
<dbReference type="SUPFAM" id="SSF52540">
    <property type="entry name" value="P-loop containing nucleoside triphosphate hydrolases"/>
    <property type="match status" value="1"/>
</dbReference>